<evidence type="ECO:0008006" key="4">
    <source>
        <dbReference type="Google" id="ProtNLM"/>
    </source>
</evidence>
<dbReference type="InterPro" id="IPR021451">
    <property type="entry name" value="DUF3102"/>
</dbReference>
<gene>
    <name evidence="2" type="ORF">Ps59_12</name>
</gene>
<name>A0A5A4MZJ7_9CAUD</name>
<proteinExistence type="predicted"/>
<feature type="coiled-coil region" evidence="1">
    <location>
        <begin position="163"/>
        <end position="218"/>
    </location>
</feature>
<evidence type="ECO:0000313" key="2">
    <source>
        <dbReference type="EMBL" id="AYD80600.1"/>
    </source>
</evidence>
<dbReference type="EMBL" id="MH719195">
    <property type="protein sequence ID" value="AYD80600.1"/>
    <property type="molecule type" value="Genomic_DNA"/>
</dbReference>
<keyword evidence="3" id="KW-1185">Reference proteome</keyword>
<protein>
    <recommendedName>
        <fullName evidence="4">DUF3102 domain-containing protein</fullName>
    </recommendedName>
</protein>
<reference evidence="2 3" key="1">
    <citation type="submission" date="2018-08" db="EMBL/GenBank/DDBJ databases">
        <title>Characterization and comparative genomics of a group of B3-like Pseudomonas phages.</title>
        <authorList>
            <person name="Cazares A."/>
            <person name="Carballo-Ontiveros M.A."/>
            <person name="Guarneros G."/>
        </authorList>
    </citation>
    <scope>NUCLEOTIDE SEQUENCE [LARGE SCALE GENOMIC DNA]</scope>
</reference>
<sequence length="308" mass="34284">MGRTATKPKHAVELPELDSTTINQNIATMTEHSAEVMAQFGDGLPYDRIRVVNEARFYMAQSAEAMLEAGKRLIVLKEHEPHGEFEQLLREQLGIPERTAQRMMQASLRFLSPKLQAKAPTLALLGKSKLFELLAEDDESLAELADGGTVAGLDLDDIERMSCRELRKALRDLREDKEAQGRLLANTTENLQNTKLELEKTRRQVETMTADQRAAELRQEVTSMAYEVEVGIMGQLREGFAKLAEQAEEQGADHRAFQAALIVHLESLLEEVRNEFDLPAELGRDQAPDWVGADMAALDAQFADGVGA</sequence>
<keyword evidence="1" id="KW-0175">Coiled coil</keyword>
<evidence type="ECO:0000256" key="1">
    <source>
        <dbReference type="SAM" id="Coils"/>
    </source>
</evidence>
<organism evidence="2 3">
    <name type="scientific">Pseudomonas phage Ps59</name>
    <dbReference type="NCBI Taxonomy" id="2301639"/>
    <lineage>
        <taxon>Viruses</taxon>
        <taxon>Duplodnaviria</taxon>
        <taxon>Heunggongvirae</taxon>
        <taxon>Uroviricota</taxon>
        <taxon>Caudoviricetes</taxon>
        <taxon>Guarnerosvirinae</taxon>
        <taxon>Torontovirus</taxon>
        <taxon>Torontovirus Ps59</taxon>
    </lineage>
</organism>
<accession>A0A5A4MZJ7</accession>
<dbReference type="Proteomes" id="UP000321657">
    <property type="component" value="Segment"/>
</dbReference>
<evidence type="ECO:0000313" key="3">
    <source>
        <dbReference type="Proteomes" id="UP000321657"/>
    </source>
</evidence>
<dbReference type="Pfam" id="PF11300">
    <property type="entry name" value="DUF3102"/>
    <property type="match status" value="1"/>
</dbReference>